<feature type="domain" description="Alpha/beta hydrolase fold-3" evidence="2">
    <location>
        <begin position="88"/>
        <end position="294"/>
    </location>
</feature>
<dbReference type="InterPro" id="IPR050300">
    <property type="entry name" value="GDXG_lipolytic_enzyme"/>
</dbReference>
<keyword evidence="4" id="KW-1185">Reference proteome</keyword>
<organism evidence="3 4">
    <name type="scientific">Lepidopterella palustris CBS 459.81</name>
    <dbReference type="NCBI Taxonomy" id="1314670"/>
    <lineage>
        <taxon>Eukaryota</taxon>
        <taxon>Fungi</taxon>
        <taxon>Dikarya</taxon>
        <taxon>Ascomycota</taxon>
        <taxon>Pezizomycotina</taxon>
        <taxon>Dothideomycetes</taxon>
        <taxon>Pleosporomycetidae</taxon>
        <taxon>Mytilinidiales</taxon>
        <taxon>Argynnaceae</taxon>
        <taxon>Lepidopterella</taxon>
    </lineage>
</organism>
<reference evidence="3 4" key="1">
    <citation type="journal article" date="2016" name="Nat. Commun.">
        <title>Ectomycorrhizal ecology is imprinted in the genome of the dominant symbiotic fungus Cenococcum geophilum.</title>
        <authorList>
            <consortium name="DOE Joint Genome Institute"/>
            <person name="Peter M."/>
            <person name="Kohler A."/>
            <person name="Ohm R.A."/>
            <person name="Kuo A."/>
            <person name="Krutzmann J."/>
            <person name="Morin E."/>
            <person name="Arend M."/>
            <person name="Barry K.W."/>
            <person name="Binder M."/>
            <person name="Choi C."/>
            <person name="Clum A."/>
            <person name="Copeland A."/>
            <person name="Grisel N."/>
            <person name="Haridas S."/>
            <person name="Kipfer T."/>
            <person name="LaButti K."/>
            <person name="Lindquist E."/>
            <person name="Lipzen A."/>
            <person name="Maire R."/>
            <person name="Meier B."/>
            <person name="Mihaltcheva S."/>
            <person name="Molinier V."/>
            <person name="Murat C."/>
            <person name="Poggeler S."/>
            <person name="Quandt C.A."/>
            <person name="Sperisen C."/>
            <person name="Tritt A."/>
            <person name="Tisserant E."/>
            <person name="Crous P.W."/>
            <person name="Henrissat B."/>
            <person name="Nehls U."/>
            <person name="Egli S."/>
            <person name="Spatafora J.W."/>
            <person name="Grigoriev I.V."/>
            <person name="Martin F.M."/>
        </authorList>
    </citation>
    <scope>NUCLEOTIDE SEQUENCE [LARGE SCALE GENOMIC DNA]</scope>
    <source>
        <strain evidence="3 4">CBS 459.81</strain>
    </source>
</reference>
<dbReference type="OrthoDB" id="433474at2759"/>
<dbReference type="InterPro" id="IPR029058">
    <property type="entry name" value="AB_hydrolase_fold"/>
</dbReference>
<evidence type="ECO:0000256" key="1">
    <source>
        <dbReference type="ARBA" id="ARBA00022801"/>
    </source>
</evidence>
<dbReference type="SUPFAM" id="SSF53474">
    <property type="entry name" value="alpha/beta-Hydrolases"/>
    <property type="match status" value="1"/>
</dbReference>
<dbReference type="EMBL" id="KV744825">
    <property type="protein sequence ID" value="OCK85075.1"/>
    <property type="molecule type" value="Genomic_DNA"/>
</dbReference>
<dbReference type="Gene3D" id="3.40.50.1820">
    <property type="entry name" value="alpha/beta hydrolase"/>
    <property type="match status" value="1"/>
</dbReference>
<dbReference type="PANTHER" id="PTHR48081">
    <property type="entry name" value="AB HYDROLASE SUPERFAMILY PROTEIN C4A8.06C"/>
    <property type="match status" value="1"/>
</dbReference>
<name>A0A8E2EJC9_9PEZI</name>
<gene>
    <name evidence="3" type="ORF">K432DRAFT_343944</name>
</gene>
<evidence type="ECO:0000313" key="3">
    <source>
        <dbReference type="EMBL" id="OCK85075.1"/>
    </source>
</evidence>
<dbReference type="Proteomes" id="UP000250266">
    <property type="component" value="Unassembled WGS sequence"/>
</dbReference>
<evidence type="ECO:0000259" key="2">
    <source>
        <dbReference type="Pfam" id="PF07859"/>
    </source>
</evidence>
<sequence>MPFQMDPEVAAAFGALMGGHAKPEPAPIGEVNSRRALFEGILSITIGSMPAAEGVTHTDFSTPAPDGHSILLRWHHKKDTPLSDSPAVLYLHGGGMFAGSINLYDRIIAHYVSLTSVPFLAVEYRLAPEHPYPTPIEDCYAGLRYLHSNAASLGVDTTRIAVMGDSAGGGLAAALTHVVREKNGPPLAKQILVYPMLDDRNTVPDPHIVPFATWDYLDNATGWQALLGDKCGTEGVAVTAAPARMTDATGLPELYLDVGELDIFRDEDVEYVRKCGLAGVSAELHLHPGVPHAWEGIAPKAGSAVRAMQDRVRAIMSIKSVGRKVGV</sequence>
<protein>
    <submittedName>
        <fullName evidence="3">Alpha/beta hydrolase domain-containing protein</fullName>
    </submittedName>
</protein>
<dbReference type="AlphaFoldDB" id="A0A8E2EJC9"/>
<accession>A0A8E2EJC9</accession>
<dbReference type="InterPro" id="IPR013094">
    <property type="entry name" value="AB_hydrolase_3"/>
</dbReference>
<evidence type="ECO:0000313" key="4">
    <source>
        <dbReference type="Proteomes" id="UP000250266"/>
    </source>
</evidence>
<dbReference type="Pfam" id="PF07859">
    <property type="entry name" value="Abhydrolase_3"/>
    <property type="match status" value="1"/>
</dbReference>
<proteinExistence type="predicted"/>
<dbReference type="PANTHER" id="PTHR48081:SF8">
    <property type="entry name" value="ALPHA_BETA HYDROLASE FOLD-3 DOMAIN-CONTAINING PROTEIN-RELATED"/>
    <property type="match status" value="1"/>
</dbReference>
<keyword evidence="1 3" id="KW-0378">Hydrolase</keyword>
<dbReference type="GO" id="GO:0016787">
    <property type="term" value="F:hydrolase activity"/>
    <property type="evidence" value="ECO:0007669"/>
    <property type="project" value="UniProtKB-KW"/>
</dbReference>